<evidence type="ECO:0000256" key="1">
    <source>
        <dbReference type="ARBA" id="ARBA00022679"/>
    </source>
</evidence>
<organism evidence="3">
    <name type="scientific">marine metagenome</name>
    <dbReference type="NCBI Taxonomy" id="408172"/>
    <lineage>
        <taxon>unclassified sequences</taxon>
        <taxon>metagenomes</taxon>
        <taxon>ecological metagenomes</taxon>
    </lineage>
</organism>
<dbReference type="GO" id="GO:0008654">
    <property type="term" value="P:phospholipid biosynthetic process"/>
    <property type="evidence" value="ECO:0007669"/>
    <property type="project" value="InterPro"/>
</dbReference>
<dbReference type="InterPro" id="IPR048254">
    <property type="entry name" value="CDP_ALCOHOL_P_TRANSF_CS"/>
</dbReference>
<feature type="transmembrane region" description="Helical" evidence="2">
    <location>
        <begin position="99"/>
        <end position="118"/>
    </location>
</feature>
<gene>
    <name evidence="3" type="ORF">METZ01_LOCUS40087</name>
</gene>
<name>A0A381RD79_9ZZZZ</name>
<reference evidence="3" key="1">
    <citation type="submission" date="2018-05" db="EMBL/GenBank/DDBJ databases">
        <authorList>
            <person name="Lanie J.A."/>
            <person name="Ng W.-L."/>
            <person name="Kazmierczak K.M."/>
            <person name="Andrzejewski T.M."/>
            <person name="Davidsen T.M."/>
            <person name="Wayne K.J."/>
            <person name="Tettelin H."/>
            <person name="Glass J.I."/>
            <person name="Rusch D."/>
            <person name="Podicherti R."/>
            <person name="Tsui H.-C.T."/>
            <person name="Winkler M.E."/>
        </authorList>
    </citation>
    <scope>NUCLEOTIDE SEQUENCE</scope>
</reference>
<feature type="transmembrane region" description="Helical" evidence="2">
    <location>
        <begin position="67"/>
        <end position="87"/>
    </location>
</feature>
<dbReference type="InterPro" id="IPR043130">
    <property type="entry name" value="CDP-OH_PTrfase_TM_dom"/>
</dbReference>
<keyword evidence="2" id="KW-0812">Transmembrane</keyword>
<evidence type="ECO:0000313" key="3">
    <source>
        <dbReference type="EMBL" id="SUZ87233.1"/>
    </source>
</evidence>
<dbReference type="Gene3D" id="1.20.120.1760">
    <property type="match status" value="1"/>
</dbReference>
<dbReference type="GO" id="GO:0016780">
    <property type="term" value="F:phosphotransferase activity, for other substituted phosphate groups"/>
    <property type="evidence" value="ECO:0007669"/>
    <property type="project" value="InterPro"/>
</dbReference>
<proteinExistence type="predicted"/>
<dbReference type="AlphaFoldDB" id="A0A381RD79"/>
<dbReference type="GO" id="GO:0016020">
    <property type="term" value="C:membrane"/>
    <property type="evidence" value="ECO:0007669"/>
    <property type="project" value="InterPro"/>
</dbReference>
<dbReference type="EMBL" id="UINC01001715">
    <property type="protein sequence ID" value="SUZ87233.1"/>
    <property type="molecule type" value="Genomic_DNA"/>
</dbReference>
<sequence length="244" mass="26877">MKLRYHIPNTFTALSLLLGFASIITATIGQLELAAWMIVWCGLLDVMDGLAARLLKATSLFGAEFDSMADLIAFGAAPAVLVMFVGINAGGLELFSKEFWLLFFCTGFFVLTGALRLTRFNVSNESPGGGWFIGLPITAAGAGLTATALILLLRYPQISDSYNLYFFLPFFILFMGCSMVATFRFPKMKKRKGKFINMFQGANFVASFYCGITKSYPEFLFFMGLFLLVSGIIAGVYTKTDRTK</sequence>
<feature type="transmembrane region" description="Helical" evidence="2">
    <location>
        <begin position="164"/>
        <end position="183"/>
    </location>
</feature>
<keyword evidence="2" id="KW-1133">Transmembrane helix</keyword>
<protein>
    <recommendedName>
        <fullName evidence="4">CDP-diacylglycerol--serine O-phosphatidyltransferase</fullName>
    </recommendedName>
</protein>
<dbReference type="Pfam" id="PF01066">
    <property type="entry name" value="CDP-OH_P_transf"/>
    <property type="match status" value="1"/>
</dbReference>
<feature type="transmembrane region" description="Helical" evidence="2">
    <location>
        <begin position="130"/>
        <end position="152"/>
    </location>
</feature>
<keyword evidence="1" id="KW-0808">Transferase</keyword>
<dbReference type="InterPro" id="IPR000462">
    <property type="entry name" value="CDP-OH_P_trans"/>
</dbReference>
<dbReference type="PROSITE" id="PS00379">
    <property type="entry name" value="CDP_ALCOHOL_P_TRANSF"/>
    <property type="match status" value="1"/>
</dbReference>
<evidence type="ECO:0008006" key="4">
    <source>
        <dbReference type="Google" id="ProtNLM"/>
    </source>
</evidence>
<keyword evidence="2" id="KW-0472">Membrane</keyword>
<accession>A0A381RD79</accession>
<feature type="transmembrane region" description="Helical" evidence="2">
    <location>
        <begin position="219"/>
        <end position="238"/>
    </location>
</feature>
<evidence type="ECO:0000256" key="2">
    <source>
        <dbReference type="SAM" id="Phobius"/>
    </source>
</evidence>